<name>A0ABP3BDJ3_9BACT</name>
<accession>A0ABP3BDJ3</accession>
<evidence type="ECO:0000313" key="3">
    <source>
        <dbReference type="Proteomes" id="UP000243438"/>
    </source>
</evidence>
<feature type="transmembrane region" description="Helical" evidence="1">
    <location>
        <begin position="92"/>
        <end position="113"/>
    </location>
</feature>
<proteinExistence type="predicted"/>
<dbReference type="RefSeq" id="WP_036876024.1">
    <property type="nucleotide sequence ID" value="NZ_KK073873.1"/>
</dbReference>
<keyword evidence="3" id="KW-1185">Reference proteome</keyword>
<gene>
    <name evidence="2" type="ORF">XylorDRAFT_0108</name>
</gene>
<comment type="caution">
    <text evidence="2">The sequence shown here is derived from an EMBL/GenBank/DDBJ whole genome shotgun (WGS) entry which is preliminary data.</text>
</comment>
<keyword evidence="1" id="KW-0812">Transmembrane</keyword>
<reference evidence="2" key="1">
    <citation type="submission" date="2013-07" db="EMBL/GenBank/DDBJ databases">
        <authorList>
            <consortium name="DOE Joint Genome Institute"/>
            <person name="Anderson I."/>
            <person name="Huntemann M."/>
            <person name="Han J."/>
            <person name="Chen A."/>
            <person name="Kyrpides N."/>
            <person name="Mavromatis K."/>
            <person name="Markowitz V."/>
            <person name="Palaniappan K."/>
            <person name="Ivanova N."/>
            <person name="Schaumberg A."/>
            <person name="Pati A."/>
            <person name="Liolios K."/>
            <person name="Nordberg H.P."/>
            <person name="Cantor M.N."/>
            <person name="Hua S.X."/>
            <person name="Woyke T."/>
        </authorList>
    </citation>
    <scope>NUCLEOTIDE SEQUENCE [LARGE SCALE GENOMIC DNA]</scope>
    <source>
        <strain evidence="2">DSM 17970</strain>
    </source>
</reference>
<organism evidence="2 3">
    <name type="scientific">Xylanibacter oryzae DSM 17970</name>
    <dbReference type="NCBI Taxonomy" id="915438"/>
    <lineage>
        <taxon>Bacteria</taxon>
        <taxon>Pseudomonadati</taxon>
        <taxon>Bacteroidota</taxon>
        <taxon>Bacteroidia</taxon>
        <taxon>Bacteroidales</taxon>
        <taxon>Prevotellaceae</taxon>
        <taxon>Xylanibacter</taxon>
    </lineage>
</organism>
<evidence type="ECO:0000313" key="2">
    <source>
        <dbReference type="EMBL" id="EXG77763.1"/>
    </source>
</evidence>
<evidence type="ECO:0000256" key="1">
    <source>
        <dbReference type="SAM" id="Phobius"/>
    </source>
</evidence>
<sequence>MDVNEIKLLLGKFYKGETTSDEELNLRNYFCGDDVDACLSEEKEFFIACQKAFCPPDIDKDTFTSLNKNLSKHIDQWNMIEKASQRKERTISLRWIAGVAASLLIIFSFSFYINNYHQKTEQAKQNTYNNPQDAYAETQRALMKFSLSLNNGLDKVNKINN</sequence>
<protein>
    <submittedName>
        <fullName evidence="2">Uncharacterized protein</fullName>
    </submittedName>
</protein>
<dbReference type="Proteomes" id="UP000243438">
    <property type="component" value="Unassembled WGS sequence"/>
</dbReference>
<keyword evidence="1" id="KW-0472">Membrane</keyword>
<keyword evidence="1" id="KW-1133">Transmembrane helix</keyword>
<dbReference type="EMBL" id="JFBS01000001">
    <property type="protein sequence ID" value="EXG77763.1"/>
    <property type="molecule type" value="Genomic_DNA"/>
</dbReference>